<evidence type="ECO:0000256" key="5">
    <source>
        <dbReference type="ARBA" id="ARBA00023157"/>
    </source>
</evidence>
<evidence type="ECO:0000313" key="11">
    <source>
        <dbReference type="RefSeq" id="XP_015953163.1"/>
    </source>
</evidence>
<evidence type="ECO:0000256" key="3">
    <source>
        <dbReference type="ARBA" id="ARBA00013229"/>
    </source>
</evidence>
<name>A0A6P4CLN5_ARADU</name>
<dbReference type="GeneID" id="107477628"/>
<feature type="domain" description="Pectinesterase inhibitor" evidence="9">
    <location>
        <begin position="33"/>
        <end position="192"/>
    </location>
</feature>
<reference evidence="10" key="1">
    <citation type="journal article" date="2016" name="Nat. Genet.">
        <title>The genome sequences of Arachis duranensis and Arachis ipaensis, the diploid ancestors of cultivated peanut.</title>
        <authorList>
            <person name="Bertioli D.J."/>
            <person name="Cannon S.B."/>
            <person name="Froenicke L."/>
            <person name="Huang G."/>
            <person name="Farmer A.D."/>
            <person name="Cannon E.K."/>
            <person name="Liu X."/>
            <person name="Gao D."/>
            <person name="Clevenger J."/>
            <person name="Dash S."/>
            <person name="Ren L."/>
            <person name="Moretzsohn M.C."/>
            <person name="Shirasawa K."/>
            <person name="Huang W."/>
            <person name="Vidigal B."/>
            <person name="Abernathy B."/>
            <person name="Chu Y."/>
            <person name="Niederhuth C.E."/>
            <person name="Umale P."/>
            <person name="Araujo A.C."/>
            <person name="Kozik A."/>
            <person name="Kim K.D."/>
            <person name="Burow M.D."/>
            <person name="Varshney R.K."/>
            <person name="Wang X."/>
            <person name="Zhang X."/>
            <person name="Barkley N."/>
            <person name="Guimaraes P.M."/>
            <person name="Isobe S."/>
            <person name="Guo B."/>
            <person name="Liao B."/>
            <person name="Stalker H.T."/>
            <person name="Schmitz R.J."/>
            <person name="Scheffler B.E."/>
            <person name="Leal-Bertioli S.C."/>
            <person name="Xun X."/>
            <person name="Jackson S.A."/>
            <person name="Michelmore R."/>
            <person name="Ozias-Akins P."/>
        </authorList>
    </citation>
    <scope>NUCLEOTIDE SEQUENCE [LARGE SCALE GENOMIC DNA]</scope>
    <source>
        <strain evidence="10">cv. V14167</strain>
    </source>
</reference>
<evidence type="ECO:0000256" key="1">
    <source>
        <dbReference type="ARBA" id="ARBA00006027"/>
    </source>
</evidence>
<evidence type="ECO:0000313" key="10">
    <source>
        <dbReference type="Proteomes" id="UP000515211"/>
    </source>
</evidence>
<dbReference type="EC" id="3.1.1.11" evidence="3"/>
<dbReference type="SMART" id="SM00856">
    <property type="entry name" value="PMEI"/>
    <property type="match status" value="1"/>
</dbReference>
<evidence type="ECO:0000256" key="6">
    <source>
        <dbReference type="ARBA" id="ARBA00023180"/>
    </source>
</evidence>
<accession>A0A6P4CLN5</accession>
<evidence type="ECO:0000259" key="9">
    <source>
        <dbReference type="SMART" id="SM00856"/>
    </source>
</evidence>
<dbReference type="FunFam" id="1.20.140.40:FF:000010">
    <property type="entry name" value="Pectinesterase"/>
    <property type="match status" value="1"/>
</dbReference>
<dbReference type="InterPro" id="IPR006501">
    <property type="entry name" value="Pectinesterase_inhib_dom"/>
</dbReference>
<keyword evidence="5" id="KW-1015">Disulfide bond</keyword>
<dbReference type="InterPro" id="IPR051955">
    <property type="entry name" value="PME_Inhibitor"/>
</dbReference>
<gene>
    <name evidence="11" type="primary">LOC107477628</name>
</gene>
<dbReference type="Proteomes" id="UP000515211">
    <property type="component" value="Chromosome 3"/>
</dbReference>
<feature type="chain" id="PRO_5027746865" description="pectinesterase" evidence="8">
    <location>
        <begin position="21"/>
        <end position="198"/>
    </location>
</feature>
<keyword evidence="6" id="KW-0325">Glycoprotein</keyword>
<evidence type="ECO:0000256" key="4">
    <source>
        <dbReference type="ARBA" id="ARBA00022729"/>
    </source>
</evidence>
<dbReference type="GO" id="GO:0030599">
    <property type="term" value="F:pectinesterase activity"/>
    <property type="evidence" value="ECO:0007669"/>
    <property type="project" value="UniProtKB-EC"/>
</dbReference>
<comment type="similarity">
    <text evidence="2">In the C-terminal section; belongs to the pectinesterase family.</text>
</comment>
<keyword evidence="4 8" id="KW-0732">Signal</keyword>
<dbReference type="PANTHER" id="PTHR31080">
    <property type="entry name" value="PECTINESTERASE INHIBITOR-LIKE"/>
    <property type="match status" value="1"/>
</dbReference>
<dbReference type="KEGG" id="adu:107477628"/>
<dbReference type="CDD" id="cd15798">
    <property type="entry name" value="PMEI-like_3"/>
    <property type="match status" value="1"/>
</dbReference>
<dbReference type="InterPro" id="IPR035513">
    <property type="entry name" value="Invertase/methylesterase_inhib"/>
</dbReference>
<evidence type="ECO:0000256" key="8">
    <source>
        <dbReference type="SAM" id="SignalP"/>
    </source>
</evidence>
<feature type="signal peptide" evidence="8">
    <location>
        <begin position="1"/>
        <end position="20"/>
    </location>
</feature>
<evidence type="ECO:0000256" key="2">
    <source>
        <dbReference type="ARBA" id="ARBA00007786"/>
    </source>
</evidence>
<dbReference type="NCBIfam" id="TIGR01614">
    <property type="entry name" value="PME_inhib"/>
    <property type="match status" value="1"/>
</dbReference>
<dbReference type="AlphaFoldDB" id="A0A6P4CLN5"/>
<dbReference type="GO" id="GO:0004857">
    <property type="term" value="F:enzyme inhibitor activity"/>
    <property type="evidence" value="ECO:0007669"/>
    <property type="project" value="InterPro"/>
</dbReference>
<dbReference type="RefSeq" id="XP_015953163.1">
    <property type="nucleotide sequence ID" value="XM_016097677.3"/>
</dbReference>
<reference evidence="11" key="2">
    <citation type="submission" date="2025-08" db="UniProtKB">
        <authorList>
            <consortium name="RefSeq"/>
        </authorList>
    </citation>
    <scope>IDENTIFICATION</scope>
    <source>
        <tissue evidence="11">Whole plant</tissue>
    </source>
</reference>
<comment type="similarity">
    <text evidence="1">In the N-terminal section; belongs to the PMEI family.</text>
</comment>
<organism evidence="10 11">
    <name type="scientific">Arachis duranensis</name>
    <name type="common">Wild peanut</name>
    <dbReference type="NCBI Taxonomy" id="130453"/>
    <lineage>
        <taxon>Eukaryota</taxon>
        <taxon>Viridiplantae</taxon>
        <taxon>Streptophyta</taxon>
        <taxon>Embryophyta</taxon>
        <taxon>Tracheophyta</taxon>
        <taxon>Spermatophyta</taxon>
        <taxon>Magnoliopsida</taxon>
        <taxon>eudicotyledons</taxon>
        <taxon>Gunneridae</taxon>
        <taxon>Pentapetalae</taxon>
        <taxon>rosids</taxon>
        <taxon>fabids</taxon>
        <taxon>Fabales</taxon>
        <taxon>Fabaceae</taxon>
        <taxon>Papilionoideae</taxon>
        <taxon>50 kb inversion clade</taxon>
        <taxon>dalbergioids sensu lato</taxon>
        <taxon>Dalbergieae</taxon>
        <taxon>Pterocarpus clade</taxon>
        <taxon>Arachis</taxon>
    </lineage>
</organism>
<comment type="similarity">
    <text evidence="7">Belongs to the PMEI family.</text>
</comment>
<dbReference type="OrthoDB" id="1430376at2759"/>
<dbReference type="SUPFAM" id="SSF101148">
    <property type="entry name" value="Plant invertase/pectin methylesterase inhibitor"/>
    <property type="match status" value="1"/>
</dbReference>
<evidence type="ECO:0000256" key="7">
    <source>
        <dbReference type="ARBA" id="ARBA00038471"/>
    </source>
</evidence>
<protein>
    <recommendedName>
        <fullName evidence="3">pectinesterase</fullName>
        <ecNumber evidence="3">3.1.1.11</ecNumber>
    </recommendedName>
</protein>
<dbReference type="Pfam" id="PF04043">
    <property type="entry name" value="PMEI"/>
    <property type="match status" value="1"/>
</dbReference>
<proteinExistence type="inferred from homology"/>
<dbReference type="Gene3D" id="1.20.140.40">
    <property type="entry name" value="Invertase/pectin methylesterase inhibitor family protein"/>
    <property type="match status" value="1"/>
</dbReference>
<keyword evidence="10" id="KW-1185">Reference proteome</keyword>
<dbReference type="PANTHER" id="PTHR31080:SF292">
    <property type="entry name" value="PLANT INVERTASE_PECTIN METHYLESTERASE INHIBITOR"/>
    <property type="match status" value="1"/>
</dbReference>
<sequence length="198" mass="22344">MLRILVSIALISTLVHTSSSSSYSPATQKSINTYKKFIKDECNSTTYPNFCYNYLSHYAWQVKTNRVTLTKVAVNITVMIAKSSFRTLTKLSESTRLTKAESSVLADCRDNIDDTVDRLQQSAKQLARLNGTRTVEERFEWDSIKTWMSAAITDEYTCTDGIGEMKVRVPLQKKIQSSIANVAWMNSNALALVNKISY</sequence>